<feature type="transmembrane region" description="Helical" evidence="7">
    <location>
        <begin position="475"/>
        <end position="499"/>
    </location>
</feature>
<feature type="transmembrane region" description="Helical" evidence="7">
    <location>
        <begin position="286"/>
        <end position="305"/>
    </location>
</feature>
<dbReference type="Gene3D" id="1.10.3720.10">
    <property type="entry name" value="MetI-like"/>
    <property type="match status" value="1"/>
</dbReference>
<feature type="transmembrane region" description="Helical" evidence="7">
    <location>
        <begin position="312"/>
        <end position="334"/>
    </location>
</feature>
<name>A0ABS4XA38_9MICC</name>
<keyword evidence="2 7" id="KW-0813">Transport</keyword>
<dbReference type="PROSITE" id="PS50928">
    <property type="entry name" value="ABC_TM1"/>
    <property type="match status" value="1"/>
</dbReference>
<evidence type="ECO:0000256" key="3">
    <source>
        <dbReference type="ARBA" id="ARBA00022475"/>
    </source>
</evidence>
<evidence type="ECO:0000256" key="7">
    <source>
        <dbReference type="RuleBase" id="RU363032"/>
    </source>
</evidence>
<comment type="caution">
    <text evidence="9">The sequence shown here is derived from an EMBL/GenBank/DDBJ whole genome shotgun (WGS) entry which is preliminary data.</text>
</comment>
<feature type="transmembrane region" description="Helical" evidence="7">
    <location>
        <begin position="106"/>
        <end position="127"/>
    </location>
</feature>
<feature type="transmembrane region" description="Helical" evidence="7">
    <location>
        <begin position="256"/>
        <end position="274"/>
    </location>
</feature>
<dbReference type="PANTHER" id="PTHR43163">
    <property type="entry name" value="DIPEPTIDE TRANSPORT SYSTEM PERMEASE PROTEIN DPPB-RELATED"/>
    <property type="match status" value="1"/>
</dbReference>
<evidence type="ECO:0000256" key="2">
    <source>
        <dbReference type="ARBA" id="ARBA00022448"/>
    </source>
</evidence>
<feature type="transmembrane region" description="Helical" evidence="7">
    <location>
        <begin position="139"/>
        <end position="156"/>
    </location>
</feature>
<comment type="similarity">
    <text evidence="7">Belongs to the binding-protein-dependent transport system permease family.</text>
</comment>
<dbReference type="PANTHER" id="PTHR43163:SF6">
    <property type="entry name" value="DIPEPTIDE TRANSPORT SYSTEM PERMEASE PROTEIN DPPB-RELATED"/>
    <property type="match status" value="1"/>
</dbReference>
<evidence type="ECO:0000313" key="10">
    <source>
        <dbReference type="Proteomes" id="UP001296993"/>
    </source>
</evidence>
<comment type="subcellular location">
    <subcellularLocation>
        <location evidence="1 7">Cell membrane</location>
        <topology evidence="1 7">Multi-pass membrane protein</topology>
    </subcellularLocation>
</comment>
<evidence type="ECO:0000259" key="8">
    <source>
        <dbReference type="PROSITE" id="PS50928"/>
    </source>
</evidence>
<protein>
    <submittedName>
        <fullName evidence="9">Peptide/nickel transport system permease protein</fullName>
    </submittedName>
</protein>
<keyword evidence="5 7" id="KW-1133">Transmembrane helix</keyword>
<evidence type="ECO:0000313" key="9">
    <source>
        <dbReference type="EMBL" id="MBP2385118.1"/>
    </source>
</evidence>
<evidence type="ECO:0000256" key="6">
    <source>
        <dbReference type="ARBA" id="ARBA00023136"/>
    </source>
</evidence>
<keyword evidence="10" id="KW-1185">Reference proteome</keyword>
<dbReference type="EMBL" id="JAGIOF010000001">
    <property type="protein sequence ID" value="MBP2385118.1"/>
    <property type="molecule type" value="Genomic_DNA"/>
</dbReference>
<feature type="transmembrane region" description="Helical" evidence="7">
    <location>
        <begin position="176"/>
        <end position="194"/>
    </location>
</feature>
<feature type="transmembrane region" description="Helical" evidence="7">
    <location>
        <begin position="9"/>
        <end position="28"/>
    </location>
</feature>
<feature type="transmembrane region" description="Helical" evidence="7">
    <location>
        <begin position="226"/>
        <end position="244"/>
    </location>
</feature>
<keyword evidence="4 7" id="KW-0812">Transmembrane</keyword>
<dbReference type="RefSeq" id="WP_209995892.1">
    <property type="nucleotide sequence ID" value="NZ_BAAAJY010000013.1"/>
</dbReference>
<dbReference type="Pfam" id="PF00528">
    <property type="entry name" value="BPD_transp_1"/>
    <property type="match status" value="1"/>
</dbReference>
<reference evidence="9 10" key="1">
    <citation type="submission" date="2021-03" db="EMBL/GenBank/DDBJ databases">
        <title>Sequencing the genomes of 1000 actinobacteria strains.</title>
        <authorList>
            <person name="Klenk H.-P."/>
        </authorList>
    </citation>
    <scope>NUCLEOTIDE SEQUENCE [LARGE SCALE GENOMIC DNA]</scope>
    <source>
        <strain evidence="9 10">DSM 15797</strain>
    </source>
</reference>
<gene>
    <name evidence="9" type="ORF">JOF47_000629</name>
</gene>
<proteinExistence type="inferred from homology"/>
<dbReference type="Proteomes" id="UP001296993">
    <property type="component" value="Unassembled WGS sequence"/>
</dbReference>
<dbReference type="InterPro" id="IPR000515">
    <property type="entry name" value="MetI-like"/>
</dbReference>
<dbReference type="InterPro" id="IPR035906">
    <property type="entry name" value="MetI-like_sf"/>
</dbReference>
<feature type="transmembrane region" description="Helical" evidence="7">
    <location>
        <begin position="427"/>
        <end position="455"/>
    </location>
</feature>
<organism evidence="9 10">
    <name type="scientific">Paeniglutamicibacter kerguelensis</name>
    <dbReference type="NCBI Taxonomy" id="254788"/>
    <lineage>
        <taxon>Bacteria</taxon>
        <taxon>Bacillati</taxon>
        <taxon>Actinomycetota</taxon>
        <taxon>Actinomycetes</taxon>
        <taxon>Micrococcales</taxon>
        <taxon>Micrococcaceae</taxon>
        <taxon>Paeniglutamicibacter</taxon>
    </lineage>
</organism>
<accession>A0ABS4XA38</accession>
<evidence type="ECO:0000256" key="1">
    <source>
        <dbReference type="ARBA" id="ARBA00004651"/>
    </source>
</evidence>
<feature type="domain" description="ABC transmembrane type-1" evidence="8">
    <location>
        <begin position="100"/>
        <end position="496"/>
    </location>
</feature>
<feature type="transmembrane region" description="Helical" evidence="7">
    <location>
        <begin position="201"/>
        <end position="220"/>
    </location>
</feature>
<dbReference type="SUPFAM" id="SSF161098">
    <property type="entry name" value="MetI-like"/>
    <property type="match status" value="1"/>
</dbReference>
<sequence>MLKFIIKRLGASLGILLAASFLLYVLVINSGDPLGNLRESSAENRDYLMAQRSAYMNLDQPWYLRYWDWLMGVGKCFALQCDLGTNVQGVEVSGLLGAAASSTLRLVILATVLAAIFGIAIGVLTAVRQYSGLDYGVTFLTFLFFSLPVFWAAVMLKEYMAIGYNNWIKEPSITPLQTIVVAVLFGLLMQVFLGGSVKRRIATFAVSAAFVGVAIPYLLWLNFFRYPQLGLVGIVVLSLAVALSGTAMTVGVRNKAVLYPALITVGLGIIFYYATFSILEAPSTPVLIIGGVLSMAIPGAIGYYMGGRVRKVAMWVSAFTGLAFAGLTVIDHIFRAWPGFLQLKPRPVGTIGSQTPDFMGSFWEVFLDRGAQLLLPTILLAVISLASYSRYTRTSMLEVGQQDYIRTARSKGLGERTVIFRHAFRNALIPIATIAAFDFAGLIGGAVITEAVFGWKGMGEMFRTGLTAVDPAPVMAFFLVTGTAAVLFNMLADIFYALLDPRIRI</sequence>
<dbReference type="CDD" id="cd06261">
    <property type="entry name" value="TM_PBP2"/>
    <property type="match status" value="1"/>
</dbReference>
<keyword evidence="6 7" id="KW-0472">Membrane</keyword>
<feature type="transmembrane region" description="Helical" evidence="7">
    <location>
        <begin position="370"/>
        <end position="388"/>
    </location>
</feature>
<evidence type="ECO:0000256" key="4">
    <source>
        <dbReference type="ARBA" id="ARBA00022692"/>
    </source>
</evidence>
<keyword evidence="3" id="KW-1003">Cell membrane</keyword>
<evidence type="ECO:0000256" key="5">
    <source>
        <dbReference type="ARBA" id="ARBA00022989"/>
    </source>
</evidence>